<dbReference type="EMBL" id="CP001083">
    <property type="protein sequence ID" value="ACQ52994.1"/>
    <property type="molecule type" value="Genomic_DNA"/>
</dbReference>
<name>A0A3F2ZS56_CLOB6</name>
<reference evidence="1 2" key="1">
    <citation type="journal article" date="2007" name="PLoS ONE">
        <title>Analysis of the neurotoxin complex genes in Clostridium botulinum A1-A4 and B1 strains: BoNT/A3, /Ba4 and /B1 clusters are located within plasmids.</title>
        <authorList>
            <person name="Smith T.J."/>
            <person name="Hill K.K."/>
            <person name="Foley B.T."/>
            <person name="Detter J.C."/>
            <person name="Munk A.C."/>
            <person name="Bruce D.C."/>
            <person name="Doggett N.A."/>
            <person name="Smith L.A."/>
            <person name="Marks J.D."/>
            <person name="Xie G."/>
            <person name="Brettin T.S."/>
        </authorList>
    </citation>
    <scope>NUCLEOTIDE SEQUENCE [LARGE SCALE GENOMIC DNA]</scope>
    <source>
        <strain evidence="2">657 / Type Ba4</strain>
    </source>
</reference>
<evidence type="ECO:0000313" key="1">
    <source>
        <dbReference type="EMBL" id="ACQ52994.1"/>
    </source>
</evidence>
<protein>
    <submittedName>
        <fullName evidence="1">Uncharacterized protein</fullName>
    </submittedName>
</protein>
<evidence type="ECO:0000313" key="2">
    <source>
        <dbReference type="Proteomes" id="UP000002333"/>
    </source>
</evidence>
<dbReference type="Proteomes" id="UP000002333">
    <property type="component" value="Chromosome"/>
</dbReference>
<accession>A0A3F2ZS56</accession>
<sequence length="45" mass="5040">MGYALFGVSHFYCFKEVISSMSCRGAPRAFMEKIQLNSEGTCVSR</sequence>
<dbReference type="AlphaFoldDB" id="A0A3F2ZS56"/>
<reference evidence="2" key="2">
    <citation type="submission" date="2008-05" db="EMBL/GenBank/DDBJ databases">
        <title>Genome sequence of Clostridium botulinum Ba4 strain 657.</title>
        <authorList>
            <person name="Shrivastava S."/>
            <person name="Brown J.L."/>
            <person name="Bruce D."/>
            <person name="Detter C."/>
            <person name="Munk C."/>
            <person name="Smith L.A."/>
            <person name="Smith T.J."/>
            <person name="Sutton G."/>
            <person name="Brettin T.S."/>
        </authorList>
    </citation>
    <scope>NUCLEOTIDE SEQUENCE [LARGE SCALE GENOMIC DNA]</scope>
    <source>
        <strain evidence="2">657 / Type Ba4</strain>
    </source>
</reference>
<proteinExistence type="predicted"/>
<dbReference type="KEGG" id="cbi:CLJ_B2465"/>
<organism evidence="1 2">
    <name type="scientific">Clostridium botulinum (strain 657 / Type Ba4)</name>
    <dbReference type="NCBI Taxonomy" id="515621"/>
    <lineage>
        <taxon>Bacteria</taxon>
        <taxon>Bacillati</taxon>
        <taxon>Bacillota</taxon>
        <taxon>Clostridia</taxon>
        <taxon>Eubacteriales</taxon>
        <taxon>Clostridiaceae</taxon>
        <taxon>Clostridium</taxon>
    </lineage>
</organism>
<gene>
    <name evidence="1" type="ordered locus">CLJ_B2465</name>
</gene>